<dbReference type="STRING" id="1802385.A2856_03050"/>
<gene>
    <name evidence="1" type="ORF">A2856_03050</name>
</gene>
<dbReference type="EMBL" id="MGDT01000006">
    <property type="protein sequence ID" value="OGL66717.1"/>
    <property type="molecule type" value="Genomic_DNA"/>
</dbReference>
<dbReference type="PANTHER" id="PTHR34934">
    <property type="entry name" value="FLAVIN-DEPENDENT THYMIDYLATE SYNTHASE"/>
    <property type="match status" value="1"/>
</dbReference>
<comment type="caution">
    <text evidence="1">The sequence shown here is derived from an EMBL/GenBank/DDBJ whole genome shotgun (WGS) entry which is preliminary data.</text>
</comment>
<dbReference type="SUPFAM" id="SSF69796">
    <property type="entry name" value="Thymidylate synthase-complementing protein Thy1"/>
    <property type="match status" value="2"/>
</dbReference>
<dbReference type="InterPro" id="IPR003669">
    <property type="entry name" value="Thymidylate_synthase_ThyX"/>
</dbReference>
<evidence type="ECO:0000313" key="1">
    <source>
        <dbReference type="EMBL" id="OGL66717.1"/>
    </source>
</evidence>
<dbReference type="GO" id="GO:0050660">
    <property type="term" value="F:flavin adenine dinucleotide binding"/>
    <property type="evidence" value="ECO:0007669"/>
    <property type="project" value="InterPro"/>
</dbReference>
<dbReference type="InterPro" id="IPR036098">
    <property type="entry name" value="Thymidylate_synthase_ThyX_sf"/>
</dbReference>
<sequence>MENQDVQFVRKSVEDRRAVFERVTRGVDGTQTRDEVVAFGDGESVPYRSFIEKGVFELARPFLHSPDSNVTALDTKKLAGLCGAMLARQSRIPGTVVEVLVKEFLVTTPEEAAELGVAVGEIKTKKLEGIIERVLIQYGDDSVQELEHATVLFNSVSNLATKIIEDRRLAGFIEQSSRYVLYTERDPVTGQWLYLREKRIMGSAHGEEYVRLMDRLFQMYARLAEALTGHYKTLKPIAEATYDIRGDGTKLRLDELTDEKEIKEFNRVYKFDLKTRACDTARIVLPASTITNLAMVGNGRSFEHLLKRLYSSGNPEYADLAGRLHETLNRFIPKYVKRASPEGERHMMEPERVARQQIEREFPEFRKFERSWKEVEWVETPELISDSSEPIWHLLAASYYPHVRVPFHQIVRRFMTVRREKLVALLKEIVGERETRRDRAGRAFEHGYPCAFEIVGNFGIFRDLHRHRILTQQRQLLNPHLGFTVPKDVEDVGMKEEVLALVAKVGALYDKLEAAVGPEAAQYCVTFGHHIRFMMGFNLREAQHLCEIRSIPQGHPDYRRVVQKMHAEISRRAPWIDEIGLLCHVDHNDYPWSRAASEARQSAKRLEKGITEE</sequence>
<reference evidence="1 2" key="1">
    <citation type="journal article" date="2016" name="Nat. Commun.">
        <title>Thousands of microbial genomes shed light on interconnected biogeochemical processes in an aquifer system.</title>
        <authorList>
            <person name="Anantharaman K."/>
            <person name="Brown C.T."/>
            <person name="Hug L.A."/>
            <person name="Sharon I."/>
            <person name="Castelle C.J."/>
            <person name="Probst A.J."/>
            <person name="Thomas B.C."/>
            <person name="Singh A."/>
            <person name="Wilkins M.J."/>
            <person name="Karaoz U."/>
            <person name="Brodie E.L."/>
            <person name="Williams K.H."/>
            <person name="Hubbard S.S."/>
            <person name="Banfield J.F."/>
        </authorList>
    </citation>
    <scope>NUCLEOTIDE SEQUENCE [LARGE SCALE GENOMIC DNA]</scope>
</reference>
<dbReference type="GO" id="GO:0070402">
    <property type="term" value="F:NADPH binding"/>
    <property type="evidence" value="ECO:0007669"/>
    <property type="project" value="TreeGrafter"/>
</dbReference>
<name>A0A1F7TMF4_9BACT</name>
<proteinExistence type="predicted"/>
<organism evidence="1 2">
    <name type="scientific">Candidatus Uhrbacteria bacterium RIFCSPHIGHO2_01_FULL_63_20</name>
    <dbReference type="NCBI Taxonomy" id="1802385"/>
    <lineage>
        <taxon>Bacteria</taxon>
        <taxon>Candidatus Uhriibacteriota</taxon>
    </lineage>
</organism>
<dbReference type="GO" id="GO:0004799">
    <property type="term" value="F:thymidylate synthase activity"/>
    <property type="evidence" value="ECO:0007669"/>
    <property type="project" value="TreeGrafter"/>
</dbReference>
<dbReference type="Pfam" id="PF02511">
    <property type="entry name" value="Thy1"/>
    <property type="match status" value="2"/>
</dbReference>
<dbReference type="PROSITE" id="PS51331">
    <property type="entry name" value="THYX"/>
    <property type="match status" value="2"/>
</dbReference>
<dbReference type="GO" id="GO:0050797">
    <property type="term" value="F:thymidylate synthase (FAD) activity"/>
    <property type="evidence" value="ECO:0007669"/>
    <property type="project" value="InterPro"/>
</dbReference>
<dbReference type="GO" id="GO:0006231">
    <property type="term" value="P:dTMP biosynthetic process"/>
    <property type="evidence" value="ECO:0007669"/>
    <property type="project" value="InterPro"/>
</dbReference>
<dbReference type="CDD" id="cd20175">
    <property type="entry name" value="ThyX"/>
    <property type="match status" value="1"/>
</dbReference>
<dbReference type="Gene3D" id="3.30.1360.170">
    <property type="match status" value="2"/>
</dbReference>
<dbReference type="Proteomes" id="UP000177885">
    <property type="component" value="Unassembled WGS sequence"/>
</dbReference>
<protein>
    <recommendedName>
        <fullName evidence="3">Thymidylate synthase</fullName>
    </recommendedName>
</protein>
<evidence type="ECO:0008006" key="3">
    <source>
        <dbReference type="Google" id="ProtNLM"/>
    </source>
</evidence>
<dbReference type="AlphaFoldDB" id="A0A1F7TMF4"/>
<accession>A0A1F7TMF4</accession>
<dbReference type="PANTHER" id="PTHR34934:SF1">
    <property type="entry name" value="FLAVIN-DEPENDENT THYMIDYLATE SYNTHASE"/>
    <property type="match status" value="1"/>
</dbReference>
<evidence type="ECO:0000313" key="2">
    <source>
        <dbReference type="Proteomes" id="UP000177885"/>
    </source>
</evidence>